<dbReference type="InterPro" id="IPR050399">
    <property type="entry name" value="HPr"/>
</dbReference>
<sequence length="84" mass="8742">MCTREVTVQVPDGLHHQTAARFIQTANRFTSVVRVVYGDNNVNAKSLLGVLSLSIGAGTRITITADGADAGEALDALEQCLAGA</sequence>
<dbReference type="InterPro" id="IPR035895">
    <property type="entry name" value="HPr-like_sf"/>
</dbReference>
<keyword evidence="3" id="KW-1185">Reference proteome</keyword>
<dbReference type="Pfam" id="PF00381">
    <property type="entry name" value="PTS-HPr"/>
    <property type="match status" value="1"/>
</dbReference>
<dbReference type="CDD" id="cd00367">
    <property type="entry name" value="PTS-HPr_like"/>
    <property type="match status" value="1"/>
</dbReference>
<dbReference type="AlphaFoldDB" id="A0A856I0Z6"/>
<name>A0A856I0Z6_9FIRM</name>
<gene>
    <name evidence="2" type="ORF">EIO64_11470</name>
</gene>
<dbReference type="Proteomes" id="UP000298642">
    <property type="component" value="Chromosome"/>
</dbReference>
<evidence type="ECO:0000313" key="3">
    <source>
        <dbReference type="Proteomes" id="UP000298642"/>
    </source>
</evidence>
<evidence type="ECO:0000259" key="1">
    <source>
        <dbReference type="PROSITE" id="PS51350"/>
    </source>
</evidence>
<protein>
    <submittedName>
        <fullName evidence="2">HPr family phosphocarrier protein</fullName>
    </submittedName>
</protein>
<dbReference type="InterPro" id="IPR000032">
    <property type="entry name" value="HPr-like"/>
</dbReference>
<dbReference type="NCBIfam" id="TIGR01003">
    <property type="entry name" value="PTS_HPr_family"/>
    <property type="match status" value="1"/>
</dbReference>
<proteinExistence type="predicted"/>
<accession>A0A856I0Z6</accession>
<dbReference type="SUPFAM" id="SSF55594">
    <property type="entry name" value="HPr-like"/>
    <property type="match status" value="1"/>
</dbReference>
<reference evidence="3" key="1">
    <citation type="submission" date="2018-12" db="EMBL/GenBank/DDBJ databases">
        <title>Dusodibacter welbiota gen. nov., sp. nov., isolated from human faeces and emended description of the Oscillibacter genus.</title>
        <authorList>
            <person name="Le Roy T."/>
            <person name="Van der Smissen P."/>
            <person name="Delzenne N."/>
            <person name="Muccioli G."/>
            <person name="Collet J.F."/>
            <person name="Cani P.D."/>
        </authorList>
    </citation>
    <scope>NUCLEOTIDE SEQUENCE [LARGE SCALE GENOMIC DNA]</scope>
    <source>
        <strain evidence="3">J115</strain>
    </source>
</reference>
<dbReference type="KEGG" id="obj:EIO64_11470"/>
<dbReference type="PANTHER" id="PTHR33705:SF5">
    <property type="entry name" value="HPR-LIKE PROTEIN CRH"/>
    <property type="match status" value="1"/>
</dbReference>
<dbReference type="PRINTS" id="PR00107">
    <property type="entry name" value="PHOSPHOCPHPR"/>
</dbReference>
<dbReference type="PROSITE" id="PS51350">
    <property type="entry name" value="PTS_HPR_DOM"/>
    <property type="match status" value="1"/>
</dbReference>
<dbReference type="Gene3D" id="3.30.1340.10">
    <property type="entry name" value="HPr-like"/>
    <property type="match status" value="1"/>
</dbReference>
<dbReference type="EMBL" id="CP034413">
    <property type="protein sequence ID" value="QCI59762.2"/>
    <property type="molecule type" value="Genomic_DNA"/>
</dbReference>
<organism evidence="2 3">
    <name type="scientific">Dysosmobacter welbionis</name>
    <dbReference type="NCBI Taxonomy" id="2093857"/>
    <lineage>
        <taxon>Bacteria</taxon>
        <taxon>Bacillati</taxon>
        <taxon>Bacillota</taxon>
        <taxon>Clostridia</taxon>
        <taxon>Eubacteriales</taxon>
        <taxon>Oscillospiraceae</taxon>
        <taxon>Dysosmobacter</taxon>
    </lineage>
</organism>
<feature type="domain" description="HPr" evidence="1">
    <location>
        <begin position="1"/>
        <end position="84"/>
    </location>
</feature>
<evidence type="ECO:0000313" key="2">
    <source>
        <dbReference type="EMBL" id="QCI59762.2"/>
    </source>
</evidence>
<dbReference type="PANTHER" id="PTHR33705">
    <property type="entry name" value="PHOSPHOCARRIER PROTEIN HPR"/>
    <property type="match status" value="1"/>
</dbReference>